<evidence type="ECO:0000313" key="2">
    <source>
        <dbReference type="EMBL" id="ODN05164.1"/>
    </source>
</evidence>
<keyword evidence="3" id="KW-1185">Reference proteome</keyword>
<accession>A0A1D2NIS8</accession>
<evidence type="ECO:0000256" key="1">
    <source>
        <dbReference type="SAM" id="MobiDB-lite"/>
    </source>
</evidence>
<feature type="non-terminal residue" evidence="2">
    <location>
        <position position="1"/>
    </location>
</feature>
<proteinExistence type="predicted"/>
<comment type="caution">
    <text evidence="2">The sequence shown here is derived from an EMBL/GenBank/DDBJ whole genome shotgun (WGS) entry which is preliminary data.</text>
</comment>
<reference evidence="2 3" key="1">
    <citation type="journal article" date="2016" name="Genome Biol. Evol.">
        <title>Gene Family Evolution Reflects Adaptation to Soil Environmental Stressors in the Genome of the Collembolan Orchesella cincta.</title>
        <authorList>
            <person name="Faddeeva-Vakhrusheva A."/>
            <person name="Derks M.F."/>
            <person name="Anvar S.Y."/>
            <person name="Agamennone V."/>
            <person name="Suring W."/>
            <person name="Smit S."/>
            <person name="van Straalen N.M."/>
            <person name="Roelofs D."/>
        </authorList>
    </citation>
    <scope>NUCLEOTIDE SEQUENCE [LARGE SCALE GENOMIC DNA]</scope>
    <source>
        <tissue evidence="2">Mixed pool</tissue>
    </source>
</reference>
<feature type="non-terminal residue" evidence="2">
    <location>
        <position position="165"/>
    </location>
</feature>
<dbReference type="AlphaFoldDB" id="A0A1D2NIS8"/>
<name>A0A1D2NIS8_ORCCI</name>
<protein>
    <submittedName>
        <fullName evidence="2">Uncharacterized protein</fullName>
    </submittedName>
</protein>
<evidence type="ECO:0000313" key="3">
    <source>
        <dbReference type="Proteomes" id="UP000094527"/>
    </source>
</evidence>
<feature type="region of interest" description="Disordered" evidence="1">
    <location>
        <begin position="1"/>
        <end position="33"/>
    </location>
</feature>
<dbReference type="EMBL" id="LJIJ01000029">
    <property type="protein sequence ID" value="ODN05164.1"/>
    <property type="molecule type" value="Genomic_DNA"/>
</dbReference>
<dbReference type="Proteomes" id="UP000094527">
    <property type="component" value="Unassembled WGS sequence"/>
</dbReference>
<feature type="compositionally biased region" description="Basic and acidic residues" evidence="1">
    <location>
        <begin position="16"/>
        <end position="29"/>
    </location>
</feature>
<organism evidence="2 3">
    <name type="scientific">Orchesella cincta</name>
    <name type="common">Springtail</name>
    <name type="synonym">Podura cincta</name>
    <dbReference type="NCBI Taxonomy" id="48709"/>
    <lineage>
        <taxon>Eukaryota</taxon>
        <taxon>Metazoa</taxon>
        <taxon>Ecdysozoa</taxon>
        <taxon>Arthropoda</taxon>
        <taxon>Hexapoda</taxon>
        <taxon>Collembola</taxon>
        <taxon>Entomobryomorpha</taxon>
        <taxon>Entomobryoidea</taxon>
        <taxon>Orchesellidae</taxon>
        <taxon>Orchesellinae</taxon>
        <taxon>Orchesella</taxon>
    </lineage>
</organism>
<gene>
    <name evidence="2" type="ORF">Ocin01_01510</name>
</gene>
<sequence>EEGEEDVGNPVIDEPQEAREVCGNKKENSVVEESEEEVFEDAEIFEHEDPIVPITPTIEHQVKGDWQEQEVETSLIKKITDNEGGNVVFPKYVPKTHEDTWDFSMQALIPDYKGKSMWIEGPFYQKLVENCLHEMHNVYCDCEEKVKAPICRLCHKFFCSNKCYK</sequence>